<protein>
    <submittedName>
        <fullName evidence="11">Homeobox domain-containing protein</fullName>
    </submittedName>
</protein>
<keyword evidence="4 8" id="KW-0238">DNA-binding</keyword>
<dbReference type="Pfam" id="PF07526">
    <property type="entry name" value="POX"/>
    <property type="match status" value="1"/>
</dbReference>
<dbReference type="SMART" id="SM00574">
    <property type="entry name" value="POX"/>
    <property type="match status" value="1"/>
</dbReference>
<feature type="domain" description="Homeobox" evidence="10">
    <location>
        <begin position="466"/>
        <end position="529"/>
    </location>
</feature>
<dbReference type="PROSITE" id="PS50071">
    <property type="entry name" value="HOMEOBOX_2"/>
    <property type="match status" value="1"/>
</dbReference>
<dbReference type="PANTHER" id="PTHR11850">
    <property type="entry name" value="HOMEOBOX PROTEIN TRANSCRIPTION FACTORS"/>
    <property type="match status" value="1"/>
</dbReference>
<sequence length="568" mass="64792">MDPFTLPMNEDRQNPVTKDDKFSCSTSVPIFQQNPHNLNEQNQIMAEFPALCLTQGEFLNHLQWHPHLKYHAELPTYAAFPPRSSELERGPEKDISVRRLYPTSNTENQVQDMAEMPNFSAAHGNPLDIIGKETPTPPLCTQGVVDTFVSNNNFDTGRSSRGTFGNHGDEETHANIRSKRNLHNIVAPQFAGPVPERTEYEPFRIVGNMDQSRWISAENKSMSSDYTSGSSKYSNELSPSHSISQPTVVCTTFPEHCSEISCSGSEQASCNINNFSPNFSYQPVQLSCLLSGSRFLTGLQEILSELATYCFGNPGSLSYFASRTGSRINVPCFSSQDAERSYTRMNPDSSHDGNYLTVRGQDVETRKNLLDLLQMVDNQHNHCLDEIHKVISAFHSVTELDPHIHAHFALQTVDTLYKNLRERISKSVLALGARLHEGGRKEEEMSFETSFIQKQWALQQLRKKDHQLWRPQRGLPERSVSVLRAWMFQNFLHPYPKDSEKHLLAVKSGLTRSQVSNWFINARVRLWKPLIDEMYSEMNRRKGHQNSEEIDSHHRNLTSIDGHRFRMI</sequence>
<evidence type="ECO:0000256" key="1">
    <source>
        <dbReference type="ARBA" id="ARBA00004123"/>
    </source>
</evidence>
<comment type="similarity">
    <text evidence="2">Belongs to the TALE/BELL homeobox family.</text>
</comment>
<evidence type="ECO:0000256" key="4">
    <source>
        <dbReference type="ARBA" id="ARBA00023125"/>
    </source>
</evidence>
<dbReference type="GO" id="GO:0005634">
    <property type="term" value="C:nucleus"/>
    <property type="evidence" value="ECO:0007669"/>
    <property type="project" value="UniProtKB-SubCell"/>
</dbReference>
<dbReference type="InterPro" id="IPR050224">
    <property type="entry name" value="TALE_homeobox"/>
</dbReference>
<evidence type="ECO:0000256" key="2">
    <source>
        <dbReference type="ARBA" id="ARBA00006454"/>
    </source>
</evidence>
<evidence type="ECO:0000256" key="7">
    <source>
        <dbReference type="ARBA" id="ARBA00023242"/>
    </source>
</evidence>
<dbReference type="GO" id="GO:0006355">
    <property type="term" value="P:regulation of DNA-templated transcription"/>
    <property type="evidence" value="ECO:0007669"/>
    <property type="project" value="InterPro"/>
</dbReference>
<dbReference type="InterPro" id="IPR009057">
    <property type="entry name" value="Homeodomain-like_sf"/>
</dbReference>
<gene>
    <name evidence="11" type="ORF">POM88_033971</name>
</gene>
<proteinExistence type="inferred from homology"/>
<dbReference type="Pfam" id="PF05920">
    <property type="entry name" value="Homeobox_KN"/>
    <property type="match status" value="1"/>
</dbReference>
<organism evidence="11 12">
    <name type="scientific">Heracleum sosnowskyi</name>
    <dbReference type="NCBI Taxonomy" id="360622"/>
    <lineage>
        <taxon>Eukaryota</taxon>
        <taxon>Viridiplantae</taxon>
        <taxon>Streptophyta</taxon>
        <taxon>Embryophyta</taxon>
        <taxon>Tracheophyta</taxon>
        <taxon>Spermatophyta</taxon>
        <taxon>Magnoliopsida</taxon>
        <taxon>eudicotyledons</taxon>
        <taxon>Gunneridae</taxon>
        <taxon>Pentapetalae</taxon>
        <taxon>asterids</taxon>
        <taxon>campanulids</taxon>
        <taxon>Apiales</taxon>
        <taxon>Apiaceae</taxon>
        <taxon>Apioideae</taxon>
        <taxon>apioid superclade</taxon>
        <taxon>Tordylieae</taxon>
        <taxon>Tordyliinae</taxon>
        <taxon>Heracleum</taxon>
    </lineage>
</organism>
<dbReference type="SMART" id="SM00389">
    <property type="entry name" value="HOX"/>
    <property type="match status" value="1"/>
</dbReference>
<dbReference type="GO" id="GO:0003677">
    <property type="term" value="F:DNA binding"/>
    <property type="evidence" value="ECO:0007669"/>
    <property type="project" value="UniProtKB-UniRule"/>
</dbReference>
<comment type="caution">
    <text evidence="11">The sequence shown here is derived from an EMBL/GenBank/DDBJ whole genome shotgun (WGS) entry which is preliminary data.</text>
</comment>
<evidence type="ECO:0000313" key="12">
    <source>
        <dbReference type="Proteomes" id="UP001237642"/>
    </source>
</evidence>
<evidence type="ECO:0000256" key="9">
    <source>
        <dbReference type="SAM" id="MobiDB-lite"/>
    </source>
</evidence>
<evidence type="ECO:0000313" key="11">
    <source>
        <dbReference type="EMBL" id="KAK1367879.1"/>
    </source>
</evidence>
<reference evidence="11" key="1">
    <citation type="submission" date="2023-02" db="EMBL/GenBank/DDBJ databases">
        <title>Genome of toxic invasive species Heracleum sosnowskyi carries increased number of genes despite the absence of recent whole-genome duplications.</title>
        <authorList>
            <person name="Schelkunov M."/>
            <person name="Shtratnikova V."/>
            <person name="Makarenko M."/>
            <person name="Klepikova A."/>
            <person name="Omelchenko D."/>
            <person name="Novikova G."/>
            <person name="Obukhova E."/>
            <person name="Bogdanov V."/>
            <person name="Penin A."/>
            <person name="Logacheva M."/>
        </authorList>
    </citation>
    <scope>NUCLEOTIDE SEQUENCE</scope>
    <source>
        <strain evidence="11">Hsosn_3</strain>
        <tissue evidence="11">Leaf</tissue>
    </source>
</reference>
<feature type="compositionally biased region" description="Basic and acidic residues" evidence="9">
    <location>
        <begin position="9"/>
        <end position="20"/>
    </location>
</feature>
<dbReference type="Proteomes" id="UP001237642">
    <property type="component" value="Unassembled WGS sequence"/>
</dbReference>
<feature type="region of interest" description="Disordered" evidence="9">
    <location>
        <begin position="1"/>
        <end position="20"/>
    </location>
</feature>
<dbReference type="InterPro" id="IPR006563">
    <property type="entry name" value="POX_dom"/>
</dbReference>
<reference evidence="11" key="2">
    <citation type="submission" date="2023-05" db="EMBL/GenBank/DDBJ databases">
        <authorList>
            <person name="Schelkunov M.I."/>
        </authorList>
    </citation>
    <scope>NUCLEOTIDE SEQUENCE</scope>
    <source>
        <strain evidence="11">Hsosn_3</strain>
        <tissue evidence="11">Leaf</tissue>
    </source>
</reference>
<dbReference type="InterPro" id="IPR001356">
    <property type="entry name" value="HD"/>
</dbReference>
<comment type="subcellular location">
    <subcellularLocation>
        <location evidence="1 8">Nucleus</location>
    </subcellularLocation>
</comment>
<keyword evidence="5 8" id="KW-0371">Homeobox</keyword>
<accession>A0AAD8MCQ3</accession>
<evidence type="ECO:0000256" key="6">
    <source>
        <dbReference type="ARBA" id="ARBA00023163"/>
    </source>
</evidence>
<keyword evidence="6" id="KW-0804">Transcription</keyword>
<dbReference type="Gene3D" id="1.10.10.60">
    <property type="entry name" value="Homeodomain-like"/>
    <property type="match status" value="1"/>
</dbReference>
<dbReference type="SUPFAM" id="SSF46689">
    <property type="entry name" value="Homeodomain-like"/>
    <property type="match status" value="1"/>
</dbReference>
<evidence type="ECO:0000259" key="10">
    <source>
        <dbReference type="PROSITE" id="PS50071"/>
    </source>
</evidence>
<keyword evidence="3" id="KW-0805">Transcription regulation</keyword>
<dbReference type="EMBL" id="JAUIZM010000008">
    <property type="protein sequence ID" value="KAK1367879.1"/>
    <property type="molecule type" value="Genomic_DNA"/>
</dbReference>
<feature type="DNA-binding region" description="Homeobox" evidence="8">
    <location>
        <begin position="468"/>
        <end position="530"/>
    </location>
</feature>
<dbReference type="AlphaFoldDB" id="A0AAD8MCQ3"/>
<name>A0AAD8MCQ3_9APIA</name>
<dbReference type="CDD" id="cd00086">
    <property type="entry name" value="homeodomain"/>
    <property type="match status" value="1"/>
</dbReference>
<keyword evidence="12" id="KW-1185">Reference proteome</keyword>
<evidence type="ECO:0000256" key="5">
    <source>
        <dbReference type="ARBA" id="ARBA00023155"/>
    </source>
</evidence>
<evidence type="ECO:0000256" key="3">
    <source>
        <dbReference type="ARBA" id="ARBA00023015"/>
    </source>
</evidence>
<evidence type="ECO:0000256" key="8">
    <source>
        <dbReference type="PROSITE-ProRule" id="PRU00108"/>
    </source>
</evidence>
<dbReference type="InterPro" id="IPR008422">
    <property type="entry name" value="KN_HD"/>
</dbReference>
<keyword evidence="7 8" id="KW-0539">Nucleus</keyword>